<evidence type="ECO:0000256" key="3">
    <source>
        <dbReference type="ARBA" id="ARBA00023015"/>
    </source>
</evidence>
<gene>
    <name evidence="10" type="ORF">BCR43DRAFT_490310</name>
</gene>
<evidence type="ECO:0000313" key="11">
    <source>
        <dbReference type="Proteomes" id="UP000242180"/>
    </source>
</evidence>
<evidence type="ECO:0000256" key="4">
    <source>
        <dbReference type="ARBA" id="ARBA00023125"/>
    </source>
</evidence>
<dbReference type="PANTHER" id="PTHR10015">
    <property type="entry name" value="HEAT SHOCK TRANSCRIPTION FACTOR"/>
    <property type="match status" value="1"/>
</dbReference>
<proteinExistence type="inferred from homology"/>
<dbReference type="Proteomes" id="UP000242180">
    <property type="component" value="Unassembled WGS sequence"/>
</dbReference>
<dbReference type="PROSITE" id="PS00434">
    <property type="entry name" value="HSF_DOMAIN"/>
    <property type="match status" value="1"/>
</dbReference>
<dbReference type="InterPro" id="IPR036388">
    <property type="entry name" value="WH-like_DNA-bd_sf"/>
</dbReference>
<dbReference type="Gene3D" id="1.10.10.10">
    <property type="entry name" value="Winged helix-like DNA-binding domain superfamily/Winged helix DNA-binding domain"/>
    <property type="match status" value="1"/>
</dbReference>
<dbReference type="InParanoid" id="A0A1X2HH21"/>
<feature type="region of interest" description="Disordered" evidence="8">
    <location>
        <begin position="319"/>
        <end position="401"/>
    </location>
</feature>
<comment type="similarity">
    <text evidence="2 7">Belongs to the HSF family.</text>
</comment>
<evidence type="ECO:0000256" key="2">
    <source>
        <dbReference type="ARBA" id="ARBA00006403"/>
    </source>
</evidence>
<feature type="region of interest" description="Disordered" evidence="8">
    <location>
        <begin position="60"/>
        <end position="82"/>
    </location>
</feature>
<evidence type="ECO:0000256" key="8">
    <source>
        <dbReference type="SAM" id="MobiDB-lite"/>
    </source>
</evidence>
<reference evidence="10 11" key="1">
    <citation type="submission" date="2016-07" db="EMBL/GenBank/DDBJ databases">
        <title>Pervasive Adenine N6-methylation of Active Genes in Fungi.</title>
        <authorList>
            <consortium name="DOE Joint Genome Institute"/>
            <person name="Mondo S.J."/>
            <person name="Dannebaum R.O."/>
            <person name="Kuo R.C."/>
            <person name="Labutti K."/>
            <person name="Haridas S."/>
            <person name="Kuo A."/>
            <person name="Salamov A."/>
            <person name="Ahrendt S.R."/>
            <person name="Lipzen A."/>
            <person name="Sullivan W."/>
            <person name="Andreopoulos W.B."/>
            <person name="Clum A."/>
            <person name="Lindquist E."/>
            <person name="Daum C."/>
            <person name="Ramamoorthy G.K."/>
            <person name="Gryganskyi A."/>
            <person name="Culley D."/>
            <person name="Magnuson J.K."/>
            <person name="James T.Y."/>
            <person name="O'Malley M.A."/>
            <person name="Stajich J.E."/>
            <person name="Spatafora J.W."/>
            <person name="Visel A."/>
            <person name="Grigoriev I.V."/>
        </authorList>
    </citation>
    <scope>NUCLEOTIDE SEQUENCE [LARGE SCALE GENOMIC DNA]</scope>
    <source>
        <strain evidence="10 11">NRRL 2496</strain>
    </source>
</reference>
<dbReference type="InterPro" id="IPR036390">
    <property type="entry name" value="WH_DNA-bd_sf"/>
</dbReference>
<dbReference type="EMBL" id="MCGN01000004">
    <property type="protein sequence ID" value="ORY97756.1"/>
    <property type="molecule type" value="Genomic_DNA"/>
</dbReference>
<dbReference type="STRING" id="13706.A0A1X2HH21"/>
<keyword evidence="4 10" id="KW-0238">DNA-binding</keyword>
<accession>A0A1X2HH21</accession>
<evidence type="ECO:0000256" key="1">
    <source>
        <dbReference type="ARBA" id="ARBA00004123"/>
    </source>
</evidence>
<dbReference type="OMA" id="PAHANTF"/>
<feature type="compositionally biased region" description="Polar residues" evidence="8">
    <location>
        <begin position="329"/>
        <end position="354"/>
    </location>
</feature>
<feature type="region of interest" description="Disordered" evidence="8">
    <location>
        <begin position="270"/>
        <end position="303"/>
    </location>
</feature>
<evidence type="ECO:0000259" key="9">
    <source>
        <dbReference type="PROSITE" id="PS00434"/>
    </source>
</evidence>
<dbReference type="SUPFAM" id="SSF46785">
    <property type="entry name" value="Winged helix' DNA-binding domain"/>
    <property type="match status" value="1"/>
</dbReference>
<evidence type="ECO:0000256" key="5">
    <source>
        <dbReference type="ARBA" id="ARBA00023163"/>
    </source>
</evidence>
<protein>
    <submittedName>
        <fullName evidence="10">HSF-type DNA-binding-domain-containing protein</fullName>
    </submittedName>
</protein>
<dbReference type="OrthoDB" id="60033at2759"/>
<dbReference type="InterPro" id="IPR000232">
    <property type="entry name" value="HSF_DNA-bd"/>
</dbReference>
<organism evidence="10 11">
    <name type="scientific">Syncephalastrum racemosum</name>
    <name type="common">Filamentous fungus</name>
    <dbReference type="NCBI Taxonomy" id="13706"/>
    <lineage>
        <taxon>Eukaryota</taxon>
        <taxon>Fungi</taxon>
        <taxon>Fungi incertae sedis</taxon>
        <taxon>Mucoromycota</taxon>
        <taxon>Mucoromycotina</taxon>
        <taxon>Mucoromycetes</taxon>
        <taxon>Mucorales</taxon>
        <taxon>Syncephalastraceae</taxon>
        <taxon>Syncephalastrum</taxon>
    </lineage>
</organism>
<feature type="domain" description="HSF-type DNA-binding" evidence="9">
    <location>
        <begin position="127"/>
        <end position="151"/>
    </location>
</feature>
<evidence type="ECO:0000256" key="6">
    <source>
        <dbReference type="ARBA" id="ARBA00023242"/>
    </source>
</evidence>
<evidence type="ECO:0000313" key="10">
    <source>
        <dbReference type="EMBL" id="ORY97756.1"/>
    </source>
</evidence>
<feature type="region of interest" description="Disordered" evidence="8">
    <location>
        <begin position="1"/>
        <end position="22"/>
    </location>
</feature>
<dbReference type="Pfam" id="PF00447">
    <property type="entry name" value="HSF_DNA-bind"/>
    <property type="match status" value="1"/>
</dbReference>
<dbReference type="PANTHER" id="PTHR10015:SF427">
    <property type="entry name" value="HEAT SHOCK FACTOR PROTEIN"/>
    <property type="match status" value="1"/>
</dbReference>
<keyword evidence="6" id="KW-0539">Nucleus</keyword>
<dbReference type="SMART" id="SM00415">
    <property type="entry name" value="HSF"/>
    <property type="match status" value="1"/>
</dbReference>
<keyword evidence="11" id="KW-1185">Reference proteome</keyword>
<feature type="compositionally biased region" description="Low complexity" evidence="8">
    <location>
        <begin position="10"/>
        <end position="19"/>
    </location>
</feature>
<sequence length="401" mass="45403">MDQHLHRRTSSNTSSNFSLLETPPVSVRSSVNTITSSPVPAAGLSPPSMTTFAHPATMALQQHHTQHHSQHPPPPSATTQKPAHANTFVHKLYNMVVDSQYQHLIAWNYTGSSFIVCNIMEFSRDVLPKHFKHNNFSSFVRQLNMYGFHKVNKSPRGHRTLAENQIWEFSHAKFLRNRPDLLDDIKRKAMESSDTSRREAGDLHAHVAMMQVAQSDMMQQIGHLFDNFNELVKELAETRRKQESQHQMMKNMAQYIQQQNGHYVNLEQFDTSKPERPPSIFITSPDPSNAHNPTNSNGNTILQDMLGRSPLTVQTQNLARQELSPHGSRPTSSLGLSYSPTSIISDDESNSLYSPHTPRHLSSHQGRLTDSVDPPTPQPSTNHHHDQPFNFVHSLDPLSHR</sequence>
<evidence type="ECO:0000256" key="7">
    <source>
        <dbReference type="RuleBase" id="RU004020"/>
    </source>
</evidence>
<name>A0A1X2HH21_SYNRA</name>
<dbReference type="GO" id="GO:0043565">
    <property type="term" value="F:sequence-specific DNA binding"/>
    <property type="evidence" value="ECO:0007669"/>
    <property type="project" value="InterPro"/>
</dbReference>
<feature type="compositionally biased region" description="Polar residues" evidence="8">
    <location>
        <begin position="281"/>
        <end position="302"/>
    </location>
</feature>
<keyword evidence="5" id="KW-0804">Transcription</keyword>
<comment type="caution">
    <text evidence="10">The sequence shown here is derived from an EMBL/GenBank/DDBJ whole genome shotgun (WGS) entry which is preliminary data.</text>
</comment>
<keyword evidence="3" id="KW-0805">Transcription regulation</keyword>
<dbReference type="AlphaFoldDB" id="A0A1X2HH21"/>
<dbReference type="FunCoup" id="A0A1X2HH21">
    <property type="interactions" value="254"/>
</dbReference>
<dbReference type="PRINTS" id="PR00056">
    <property type="entry name" value="HSFDOMAIN"/>
</dbReference>
<dbReference type="FunFam" id="1.10.10.10:FF:000027">
    <property type="entry name" value="Heat shock transcription factor 1"/>
    <property type="match status" value="1"/>
</dbReference>
<dbReference type="GO" id="GO:0003700">
    <property type="term" value="F:DNA-binding transcription factor activity"/>
    <property type="evidence" value="ECO:0007669"/>
    <property type="project" value="InterPro"/>
</dbReference>
<dbReference type="GO" id="GO:0005634">
    <property type="term" value="C:nucleus"/>
    <property type="evidence" value="ECO:0007669"/>
    <property type="project" value="UniProtKB-SubCell"/>
</dbReference>
<comment type="subcellular location">
    <subcellularLocation>
        <location evidence="1">Nucleus</location>
    </subcellularLocation>
</comment>